<dbReference type="InterPro" id="IPR014710">
    <property type="entry name" value="RmlC-like_jellyroll"/>
</dbReference>
<dbReference type="SUPFAM" id="SSF46689">
    <property type="entry name" value="Homeodomain-like"/>
    <property type="match status" value="1"/>
</dbReference>
<evidence type="ECO:0000259" key="4">
    <source>
        <dbReference type="PROSITE" id="PS01124"/>
    </source>
</evidence>
<dbReference type="GO" id="GO:0043565">
    <property type="term" value="F:sequence-specific DNA binding"/>
    <property type="evidence" value="ECO:0007669"/>
    <property type="project" value="InterPro"/>
</dbReference>
<evidence type="ECO:0000313" key="6">
    <source>
        <dbReference type="Proteomes" id="UP000215196"/>
    </source>
</evidence>
<dbReference type="Gene3D" id="1.10.10.60">
    <property type="entry name" value="Homeodomain-like"/>
    <property type="match status" value="2"/>
</dbReference>
<dbReference type="Pfam" id="PF02311">
    <property type="entry name" value="AraC_binding"/>
    <property type="match status" value="1"/>
</dbReference>
<dbReference type="KEGG" id="ctak:4412677_02142"/>
<feature type="domain" description="HTH araC/xylS-type" evidence="4">
    <location>
        <begin position="178"/>
        <end position="278"/>
    </location>
</feature>
<evidence type="ECO:0000256" key="1">
    <source>
        <dbReference type="ARBA" id="ARBA00023015"/>
    </source>
</evidence>
<keyword evidence="1" id="KW-0805">Transcription regulation</keyword>
<dbReference type="PANTHER" id="PTHR43280">
    <property type="entry name" value="ARAC-FAMILY TRANSCRIPTIONAL REGULATOR"/>
    <property type="match status" value="1"/>
</dbReference>
<name>A0A239XU99_9FLAO</name>
<dbReference type="Pfam" id="PF12833">
    <property type="entry name" value="HTH_18"/>
    <property type="match status" value="1"/>
</dbReference>
<gene>
    <name evidence="5" type="primary">rhaS_1</name>
    <name evidence="5" type="ORF">SAMEA4412677_02142</name>
</gene>
<proteinExistence type="predicted"/>
<keyword evidence="6" id="KW-1185">Reference proteome</keyword>
<dbReference type="InterPro" id="IPR009057">
    <property type="entry name" value="Homeodomain-like_sf"/>
</dbReference>
<evidence type="ECO:0000313" key="5">
    <source>
        <dbReference type="EMBL" id="SNV49518.1"/>
    </source>
</evidence>
<dbReference type="PROSITE" id="PS01124">
    <property type="entry name" value="HTH_ARAC_FAMILY_2"/>
    <property type="match status" value="1"/>
</dbReference>
<keyword evidence="3" id="KW-0804">Transcription</keyword>
<dbReference type="GeneID" id="66581035"/>
<keyword evidence="2" id="KW-0238">DNA-binding</keyword>
<dbReference type="InterPro" id="IPR037923">
    <property type="entry name" value="HTH-like"/>
</dbReference>
<evidence type="ECO:0000256" key="2">
    <source>
        <dbReference type="ARBA" id="ARBA00023125"/>
    </source>
</evidence>
<dbReference type="PANTHER" id="PTHR43280:SF34">
    <property type="entry name" value="ARAC-FAMILY TRANSCRIPTIONAL REGULATOR"/>
    <property type="match status" value="1"/>
</dbReference>
<protein>
    <submittedName>
        <fullName evidence="5">L-rhamnose operon regulatory protein rhaS</fullName>
    </submittedName>
</protein>
<dbReference type="RefSeq" id="WP_027384318.1">
    <property type="nucleotide sequence ID" value="NZ_LT906465.1"/>
</dbReference>
<dbReference type="PROSITE" id="PS00041">
    <property type="entry name" value="HTH_ARAC_FAMILY_1"/>
    <property type="match status" value="1"/>
</dbReference>
<accession>A0A239XU99</accession>
<organism evidence="5 6">
    <name type="scientific">Chryseobacterium taklimakanense</name>
    <dbReference type="NCBI Taxonomy" id="536441"/>
    <lineage>
        <taxon>Bacteria</taxon>
        <taxon>Pseudomonadati</taxon>
        <taxon>Bacteroidota</taxon>
        <taxon>Flavobacteriia</taxon>
        <taxon>Flavobacteriales</taxon>
        <taxon>Weeksellaceae</taxon>
        <taxon>Chryseobacterium group</taxon>
        <taxon>Chryseobacterium</taxon>
    </lineage>
</organism>
<sequence length="283" mass="33455">MYKQIELKVIELIQQKNPIHKHHFFELIFVLEGSGLHIINNNKYSFTKGDVFFLTPEEYHAFETIDSCKLCFIDFTANFFSSTFSRRNEKLNLSDFFKNLEFVFHNHHNIHGSIVNENDNIIFEALIKKLISEADRSGAYQEIIVQNIVFLLLNLLARNIHDTMQNHSNLVNSKSIIHEIYTYIQQNIYEKNSLKIESLALKFNKSADYINRYFKTQTGNTLKNYIIKYKLELIISRLKYSDLTISEIAYEMNFVDESHLNKIFKKNYGITANQYRLKSNHLE</sequence>
<evidence type="ECO:0000256" key="3">
    <source>
        <dbReference type="ARBA" id="ARBA00023163"/>
    </source>
</evidence>
<dbReference type="Proteomes" id="UP000215196">
    <property type="component" value="Chromosome 1"/>
</dbReference>
<dbReference type="InterPro" id="IPR018060">
    <property type="entry name" value="HTH_AraC"/>
</dbReference>
<dbReference type="InterPro" id="IPR018062">
    <property type="entry name" value="HTH_AraC-typ_CS"/>
</dbReference>
<dbReference type="GO" id="GO:0003700">
    <property type="term" value="F:DNA-binding transcription factor activity"/>
    <property type="evidence" value="ECO:0007669"/>
    <property type="project" value="InterPro"/>
</dbReference>
<dbReference type="AlphaFoldDB" id="A0A239XU99"/>
<dbReference type="EMBL" id="LT906465">
    <property type="protein sequence ID" value="SNV49518.1"/>
    <property type="molecule type" value="Genomic_DNA"/>
</dbReference>
<dbReference type="SMART" id="SM00342">
    <property type="entry name" value="HTH_ARAC"/>
    <property type="match status" value="1"/>
</dbReference>
<dbReference type="InterPro" id="IPR003313">
    <property type="entry name" value="AraC-bd"/>
</dbReference>
<dbReference type="Gene3D" id="2.60.120.10">
    <property type="entry name" value="Jelly Rolls"/>
    <property type="match status" value="1"/>
</dbReference>
<reference evidence="5 6" key="1">
    <citation type="submission" date="2017-06" db="EMBL/GenBank/DDBJ databases">
        <authorList>
            <consortium name="Pathogen Informatics"/>
        </authorList>
    </citation>
    <scope>NUCLEOTIDE SEQUENCE [LARGE SCALE GENOMIC DNA]</scope>
    <source>
        <strain evidence="5 6">NCTC13490</strain>
    </source>
</reference>
<dbReference type="SUPFAM" id="SSF51215">
    <property type="entry name" value="Regulatory protein AraC"/>
    <property type="match status" value="1"/>
</dbReference>